<sequence>MGTVPGLVRSIAIQVLGWALVIFGLAAIFLPGPGLLALFAGLALLSQQYEWAERRVEPVKRAAMKTARDSVATPGRIALSLLGVAWLVGFGVLWVVSPGAPDWWPLHERWWLPGGWGTGLSLIVSGLAALAMVVYSFVKLRPGRVAA</sequence>
<dbReference type="Pfam" id="PF09656">
    <property type="entry name" value="PGPGW"/>
    <property type="match status" value="1"/>
</dbReference>
<name>A0A3L8P5I9_9ACTN</name>
<evidence type="ECO:0000313" key="3">
    <source>
        <dbReference type="Proteomes" id="UP000281708"/>
    </source>
</evidence>
<evidence type="ECO:0000256" key="1">
    <source>
        <dbReference type="SAM" id="Phobius"/>
    </source>
</evidence>
<keyword evidence="1" id="KW-0472">Membrane</keyword>
<feature type="transmembrane region" description="Helical" evidence="1">
    <location>
        <begin position="116"/>
        <end position="138"/>
    </location>
</feature>
<feature type="transmembrane region" description="Helical" evidence="1">
    <location>
        <begin position="15"/>
        <end position="45"/>
    </location>
</feature>
<dbReference type="EMBL" id="RDBE01000001">
    <property type="protein sequence ID" value="RLV50441.1"/>
    <property type="molecule type" value="Genomic_DNA"/>
</dbReference>
<proteinExistence type="predicted"/>
<keyword evidence="3" id="KW-1185">Reference proteome</keyword>
<dbReference type="AlphaFoldDB" id="A0A3L8P5I9"/>
<keyword evidence="1" id="KW-0812">Transmembrane</keyword>
<keyword evidence="1" id="KW-1133">Transmembrane helix</keyword>
<accession>A0A3L8P5I9</accession>
<feature type="transmembrane region" description="Helical" evidence="1">
    <location>
        <begin position="77"/>
        <end position="96"/>
    </location>
</feature>
<evidence type="ECO:0008006" key="4">
    <source>
        <dbReference type="Google" id="ProtNLM"/>
    </source>
</evidence>
<dbReference type="Proteomes" id="UP000281708">
    <property type="component" value="Unassembled WGS sequence"/>
</dbReference>
<comment type="caution">
    <text evidence="2">The sequence shown here is derived from an EMBL/GenBank/DDBJ whole genome shotgun (WGS) entry which is preliminary data.</text>
</comment>
<organism evidence="2 3">
    <name type="scientific">Nocardioides mangrovicus</name>
    <dbReference type="NCBI Taxonomy" id="2478913"/>
    <lineage>
        <taxon>Bacteria</taxon>
        <taxon>Bacillati</taxon>
        <taxon>Actinomycetota</taxon>
        <taxon>Actinomycetes</taxon>
        <taxon>Propionibacteriales</taxon>
        <taxon>Nocardioidaceae</taxon>
        <taxon>Nocardioides</taxon>
    </lineage>
</organism>
<evidence type="ECO:0000313" key="2">
    <source>
        <dbReference type="EMBL" id="RLV50441.1"/>
    </source>
</evidence>
<protein>
    <recommendedName>
        <fullName evidence="4">Transmembrane protein (PGPGW)</fullName>
    </recommendedName>
</protein>
<reference evidence="2 3" key="1">
    <citation type="submission" date="2018-10" db="EMBL/GenBank/DDBJ databases">
        <title>Marmoricola sp. 4Q3S-7 whole genome shotgun sequence.</title>
        <authorList>
            <person name="Li F."/>
        </authorList>
    </citation>
    <scope>NUCLEOTIDE SEQUENCE [LARGE SCALE GENOMIC DNA]</scope>
    <source>
        <strain evidence="2 3">4Q3S-7</strain>
    </source>
</reference>
<dbReference type="InterPro" id="IPR019099">
    <property type="entry name" value="Uncharacterised_PGPGW_TM"/>
</dbReference>
<dbReference type="OrthoDB" id="4774258at2"/>
<gene>
    <name evidence="2" type="ORF">D9V37_00125</name>
</gene>